<reference evidence="3" key="1">
    <citation type="submission" date="2021-10" db="EMBL/GenBank/DDBJ databases">
        <title>Tropical sea cucumber genome reveals ecological adaptation and Cuvierian tubules defense mechanism.</title>
        <authorList>
            <person name="Chen T."/>
        </authorList>
    </citation>
    <scope>NUCLEOTIDE SEQUENCE</scope>
    <source>
        <strain evidence="3">Nanhai2018</strain>
        <tissue evidence="3">Muscle</tissue>
    </source>
</reference>
<evidence type="ECO:0000259" key="2">
    <source>
        <dbReference type="PROSITE" id="PS50405"/>
    </source>
</evidence>
<dbReference type="Gene3D" id="1.20.1050.10">
    <property type="match status" value="1"/>
</dbReference>
<name>A0A9Q1BCC4_HOLLE</name>
<dbReference type="Gene3D" id="3.40.30.10">
    <property type="entry name" value="Glutaredoxin"/>
    <property type="match status" value="1"/>
</dbReference>
<proteinExistence type="predicted"/>
<organism evidence="3 4">
    <name type="scientific">Holothuria leucospilota</name>
    <name type="common">Black long sea cucumber</name>
    <name type="synonym">Mertensiothuria leucospilota</name>
    <dbReference type="NCBI Taxonomy" id="206669"/>
    <lineage>
        <taxon>Eukaryota</taxon>
        <taxon>Metazoa</taxon>
        <taxon>Echinodermata</taxon>
        <taxon>Eleutherozoa</taxon>
        <taxon>Echinozoa</taxon>
        <taxon>Holothuroidea</taxon>
        <taxon>Aspidochirotacea</taxon>
        <taxon>Aspidochirotida</taxon>
        <taxon>Holothuriidae</taxon>
        <taxon>Holothuria</taxon>
    </lineage>
</organism>
<dbReference type="InterPro" id="IPR050213">
    <property type="entry name" value="GST_superfamily"/>
</dbReference>
<dbReference type="PANTHER" id="PTHR11571">
    <property type="entry name" value="GLUTATHIONE S-TRANSFERASE"/>
    <property type="match status" value="1"/>
</dbReference>
<gene>
    <name evidence="3" type="ORF">HOLleu_37461</name>
</gene>
<dbReference type="Pfam" id="PF14497">
    <property type="entry name" value="GST_C_3"/>
    <property type="match status" value="1"/>
</dbReference>
<dbReference type="GO" id="GO:0006749">
    <property type="term" value="P:glutathione metabolic process"/>
    <property type="evidence" value="ECO:0007669"/>
    <property type="project" value="TreeGrafter"/>
</dbReference>
<feature type="domain" description="GST C-terminal" evidence="2">
    <location>
        <begin position="61"/>
        <end position="192"/>
    </location>
</feature>
<keyword evidence="4" id="KW-1185">Reference proteome</keyword>
<dbReference type="PANTHER" id="PTHR11571:SF150">
    <property type="entry name" value="GLUTATHIONE S-TRANSFERASE"/>
    <property type="match status" value="1"/>
</dbReference>
<dbReference type="InterPro" id="IPR036282">
    <property type="entry name" value="Glutathione-S-Trfase_C_sf"/>
</dbReference>
<dbReference type="EMBL" id="JAIZAY010000020">
    <property type="protein sequence ID" value="KAJ8022536.1"/>
    <property type="molecule type" value="Genomic_DNA"/>
</dbReference>
<evidence type="ECO:0000259" key="1">
    <source>
        <dbReference type="PROSITE" id="PS50404"/>
    </source>
</evidence>
<dbReference type="InterPro" id="IPR036249">
    <property type="entry name" value="Thioredoxin-like_sf"/>
</dbReference>
<evidence type="ECO:0000313" key="3">
    <source>
        <dbReference type="EMBL" id="KAJ8022536.1"/>
    </source>
</evidence>
<dbReference type="SUPFAM" id="SSF47616">
    <property type="entry name" value="GST C-terminal domain-like"/>
    <property type="match status" value="1"/>
</dbReference>
<dbReference type="AlphaFoldDB" id="A0A9Q1BCC4"/>
<comment type="caution">
    <text evidence="3">The sequence shown here is derived from an EMBL/GenBank/DDBJ whole genome shotgun (WGS) entry which is preliminary data.</text>
</comment>
<dbReference type="GO" id="GO:0004364">
    <property type="term" value="F:glutathione transferase activity"/>
    <property type="evidence" value="ECO:0007669"/>
    <property type="project" value="TreeGrafter"/>
</dbReference>
<dbReference type="InterPro" id="IPR004045">
    <property type="entry name" value="Glutathione_S-Trfase_N"/>
</dbReference>
<dbReference type="PROSITE" id="PS50404">
    <property type="entry name" value="GST_NTER"/>
    <property type="match status" value="1"/>
</dbReference>
<dbReference type="Proteomes" id="UP001152320">
    <property type="component" value="Chromosome 20"/>
</dbReference>
<dbReference type="SUPFAM" id="SSF52833">
    <property type="entry name" value="Thioredoxin-like"/>
    <property type="match status" value="1"/>
</dbReference>
<sequence length="192" mass="22067">MFQLADVEYEDKRVDQDEWKVMKPNTGLGKLPVLEVDGKELPQSGAICRFVAREHGFYPPDSWGRAQVDVITETIVENDASLKKVLLERDQEKKEVLKKEYVEGSLKRQSENLEKLLRKNNEGVGWFVGDKITLADVMVFCIYYDINSSVLGKDPSGLPNLDGFELLKSFIVRFKLEPKIAEWIEKRPMTPF</sequence>
<dbReference type="PROSITE" id="PS50405">
    <property type="entry name" value="GST_CTER"/>
    <property type="match status" value="1"/>
</dbReference>
<dbReference type="Pfam" id="PF02798">
    <property type="entry name" value="GST_N"/>
    <property type="match status" value="1"/>
</dbReference>
<dbReference type="InterPro" id="IPR004046">
    <property type="entry name" value="GST_C"/>
</dbReference>
<dbReference type="FunFam" id="1.20.1050.10:FF:000030">
    <property type="entry name" value="Glutathione S-transferase S1"/>
    <property type="match status" value="1"/>
</dbReference>
<dbReference type="SFLD" id="SFLDS00019">
    <property type="entry name" value="Glutathione_Transferase_(cytos"/>
    <property type="match status" value="1"/>
</dbReference>
<dbReference type="InterPro" id="IPR010987">
    <property type="entry name" value="Glutathione-S-Trfase_C-like"/>
</dbReference>
<protein>
    <submittedName>
        <fullName evidence="3">S-crystallin SL11</fullName>
    </submittedName>
</protein>
<evidence type="ECO:0000313" key="4">
    <source>
        <dbReference type="Proteomes" id="UP001152320"/>
    </source>
</evidence>
<dbReference type="OrthoDB" id="414243at2759"/>
<dbReference type="CDD" id="cd03039">
    <property type="entry name" value="GST_N_Sigma_like"/>
    <property type="match status" value="1"/>
</dbReference>
<dbReference type="CDD" id="cd03192">
    <property type="entry name" value="GST_C_Sigma_like"/>
    <property type="match status" value="1"/>
</dbReference>
<feature type="domain" description="GST N-terminal" evidence="1">
    <location>
        <begin position="1"/>
        <end position="59"/>
    </location>
</feature>
<accession>A0A9Q1BCC4</accession>
<dbReference type="InterPro" id="IPR040079">
    <property type="entry name" value="Glutathione_S-Trfase"/>
</dbReference>